<dbReference type="Pfam" id="PF00752">
    <property type="entry name" value="XPG_N"/>
    <property type="match status" value="1"/>
</dbReference>
<evidence type="ECO:0000256" key="1">
    <source>
        <dbReference type="ARBA" id="ARBA00004123"/>
    </source>
</evidence>
<dbReference type="InterPro" id="IPR008918">
    <property type="entry name" value="HhH2"/>
</dbReference>
<evidence type="ECO:0000256" key="6">
    <source>
        <dbReference type="ARBA" id="ARBA00022763"/>
    </source>
</evidence>
<dbReference type="Pfam" id="PF00867">
    <property type="entry name" value="XPG_I"/>
    <property type="match status" value="1"/>
</dbReference>
<dbReference type="EMBL" id="AP028910">
    <property type="protein sequence ID" value="BES90079.1"/>
    <property type="molecule type" value="Genomic_DNA"/>
</dbReference>
<evidence type="ECO:0000259" key="13">
    <source>
        <dbReference type="SMART" id="SM00484"/>
    </source>
</evidence>
<gene>
    <name evidence="15" type="ORF">NTJ_02887</name>
</gene>
<dbReference type="GO" id="GO:0004527">
    <property type="term" value="F:exonuclease activity"/>
    <property type="evidence" value="ECO:0007669"/>
    <property type="project" value="UniProtKB-KW"/>
</dbReference>
<protein>
    <recommendedName>
        <fullName evidence="11">Exonuclease 1</fullName>
        <ecNumber evidence="11">3.1.-.-</ecNumber>
    </recommendedName>
</protein>
<feature type="compositionally biased region" description="Polar residues" evidence="12">
    <location>
        <begin position="345"/>
        <end position="360"/>
    </location>
</feature>
<keyword evidence="7 11" id="KW-0378">Hydrolase</keyword>
<keyword evidence="5" id="KW-0255">Endonuclease</keyword>
<evidence type="ECO:0000256" key="4">
    <source>
        <dbReference type="ARBA" id="ARBA00022723"/>
    </source>
</evidence>
<dbReference type="Proteomes" id="UP001307889">
    <property type="component" value="Chromosome 2"/>
</dbReference>
<dbReference type="SUPFAM" id="SSF47807">
    <property type="entry name" value="5' to 3' exonuclease, C-terminal subdomain"/>
    <property type="match status" value="1"/>
</dbReference>
<evidence type="ECO:0000256" key="10">
    <source>
        <dbReference type="ARBA" id="ARBA00023242"/>
    </source>
</evidence>
<keyword evidence="3 11" id="KW-0540">Nuclease</keyword>
<keyword evidence="11" id="KW-0267">Excision nuclease</keyword>
<dbReference type="PANTHER" id="PTHR11081:SF8">
    <property type="entry name" value="EXONUCLEASE 1"/>
    <property type="match status" value="1"/>
</dbReference>
<feature type="compositionally biased region" description="Polar residues" evidence="12">
    <location>
        <begin position="368"/>
        <end position="381"/>
    </location>
</feature>
<name>A0ABN7AFC5_9HEMI</name>
<reference evidence="15 16" key="1">
    <citation type="submission" date="2023-09" db="EMBL/GenBank/DDBJ databases">
        <title>Nesidiocoris tenuis whole genome shotgun sequence.</title>
        <authorList>
            <person name="Shibata T."/>
            <person name="Shimoda M."/>
            <person name="Kobayashi T."/>
            <person name="Uehara T."/>
        </authorList>
    </citation>
    <scope>NUCLEOTIDE SEQUENCE [LARGE SCALE GENOMIC DNA]</scope>
    <source>
        <strain evidence="15 16">Japan</strain>
    </source>
</reference>
<dbReference type="SMART" id="SM00279">
    <property type="entry name" value="HhH2"/>
    <property type="match status" value="1"/>
</dbReference>
<keyword evidence="11 15" id="KW-0269">Exonuclease</keyword>
<dbReference type="InterPro" id="IPR006085">
    <property type="entry name" value="XPG_DNA_repair_N"/>
</dbReference>
<comment type="function">
    <text evidence="11">5'-&gt;3' double-stranded DNA exonuclease which may also possess a cryptic 3'-&gt;5' double-stranded DNA exonuclease activity. Functions in DNA mismatch repair.</text>
</comment>
<feature type="domain" description="XPG N-terminal" evidence="14">
    <location>
        <begin position="1"/>
        <end position="99"/>
    </location>
</feature>
<organism evidence="15 16">
    <name type="scientific">Nesidiocoris tenuis</name>
    <dbReference type="NCBI Taxonomy" id="355587"/>
    <lineage>
        <taxon>Eukaryota</taxon>
        <taxon>Metazoa</taxon>
        <taxon>Ecdysozoa</taxon>
        <taxon>Arthropoda</taxon>
        <taxon>Hexapoda</taxon>
        <taxon>Insecta</taxon>
        <taxon>Pterygota</taxon>
        <taxon>Neoptera</taxon>
        <taxon>Paraneoptera</taxon>
        <taxon>Hemiptera</taxon>
        <taxon>Heteroptera</taxon>
        <taxon>Panheteroptera</taxon>
        <taxon>Cimicomorpha</taxon>
        <taxon>Miridae</taxon>
        <taxon>Dicyphina</taxon>
        <taxon>Nesidiocoris</taxon>
    </lineage>
</organism>
<evidence type="ECO:0000256" key="9">
    <source>
        <dbReference type="ARBA" id="ARBA00023204"/>
    </source>
</evidence>
<dbReference type="InterPro" id="IPR006084">
    <property type="entry name" value="XPG/Rad2"/>
</dbReference>
<dbReference type="InterPro" id="IPR029060">
    <property type="entry name" value="PIN-like_dom_sf"/>
</dbReference>
<dbReference type="SMART" id="SM00485">
    <property type="entry name" value="XPGN"/>
    <property type="match status" value="1"/>
</dbReference>
<evidence type="ECO:0000256" key="2">
    <source>
        <dbReference type="ARBA" id="ARBA00022553"/>
    </source>
</evidence>
<dbReference type="Gene3D" id="3.40.50.1010">
    <property type="entry name" value="5'-nuclease"/>
    <property type="match status" value="1"/>
</dbReference>
<dbReference type="EC" id="3.1.-.-" evidence="11"/>
<feature type="domain" description="XPG-I" evidence="13">
    <location>
        <begin position="138"/>
        <end position="208"/>
    </location>
</feature>
<keyword evidence="11" id="KW-0238">DNA-binding</keyword>
<comment type="cofactor">
    <cofactor evidence="11">
        <name>Mg(2+)</name>
        <dbReference type="ChEBI" id="CHEBI:18420"/>
    </cofactor>
    <text evidence="11">Binds 2 magnesium ions per subunit. They probably participate in the reaction catalyzed by the enzyme. May bind an additional third magnesium ion after substrate binding.</text>
</comment>
<evidence type="ECO:0000256" key="12">
    <source>
        <dbReference type="SAM" id="MobiDB-lite"/>
    </source>
</evidence>
<dbReference type="SMART" id="SM00484">
    <property type="entry name" value="XPGI"/>
    <property type="match status" value="1"/>
</dbReference>
<dbReference type="PROSITE" id="PS00841">
    <property type="entry name" value="XPG_1"/>
    <property type="match status" value="1"/>
</dbReference>
<evidence type="ECO:0000256" key="7">
    <source>
        <dbReference type="ARBA" id="ARBA00022801"/>
    </source>
</evidence>
<accession>A0ABN7AFC5</accession>
<dbReference type="InterPro" id="IPR006086">
    <property type="entry name" value="XPG-I_dom"/>
</dbReference>
<dbReference type="PANTHER" id="PTHR11081">
    <property type="entry name" value="FLAP ENDONUCLEASE FAMILY MEMBER"/>
    <property type="match status" value="1"/>
</dbReference>
<dbReference type="InterPro" id="IPR019974">
    <property type="entry name" value="XPG_CS"/>
</dbReference>
<keyword evidence="2" id="KW-0597">Phosphoprotein</keyword>
<keyword evidence="4 11" id="KW-0479">Metal-binding</keyword>
<sequence>MGIAGLLPLVKPYSKTVNINMYSGCKAAVDAYCWLHKGAIACADRLFEGDDCTRYVNYCVRYVDMLLSHNIRPILVFDGRHLPAKAEVEKSRRKKRAYHREKAERLLRQNRQQEAYNSMKACIDVTPEMAYKLIKRCRQLGVDCIVAPYEADAQLAYLNIGGFADVVITEDSDLLVFGCQRVLFKLDLAGNGLLVEQSILPLAMKIHYDRFSMEKFRHMCILSGCDYLPSLPGIGLRQARKFINNTVEMSTSRALIKWFARMDMADSGISPAEYIEKFNQADSTFQHQPVFDPKSRKVVPLTPVPEGRRGFDFQPMPDDISFQLALGNLNPFTLEKYDDWNPDQAQVQNQSDKTTTTKDSIWSKMGPNPTTTDITPKCGSSSSIQFPVKRNTIGHENRPLDFHDVPPTKRFRIDDYYRHRGEDSRPKTLTIGGWSDEQFYRRLGNICKGERRRDSGGEAYVKTNDVLPTFQTFLKIDGAPKRLENDQLIAEPGAMMPNQEPAKHMTSSSSFKFLKMESRNPPPSNRVACNDKPEDADFNAPLKIPYMIDKQKRKPEIMQLFDQPRKLQIRNSEKFRNTNARAMNKRDYRHYELMYGSTDFGNKLPTEIQLTNSSIRRQVRPSSQHFDLMGRGAV</sequence>
<keyword evidence="10 11" id="KW-0539">Nucleus</keyword>
<evidence type="ECO:0000313" key="16">
    <source>
        <dbReference type="Proteomes" id="UP001307889"/>
    </source>
</evidence>
<dbReference type="PRINTS" id="PR00853">
    <property type="entry name" value="XPGRADSUPER"/>
</dbReference>
<dbReference type="InterPro" id="IPR036279">
    <property type="entry name" value="5-3_exonuclease_C_sf"/>
</dbReference>
<keyword evidence="9 11" id="KW-0234">DNA repair</keyword>
<dbReference type="SUPFAM" id="SSF88723">
    <property type="entry name" value="PIN domain-like"/>
    <property type="match status" value="1"/>
</dbReference>
<keyword evidence="6 11" id="KW-0227">DNA damage</keyword>
<dbReference type="PROSITE" id="PS00842">
    <property type="entry name" value="XPG_2"/>
    <property type="match status" value="1"/>
</dbReference>
<dbReference type="CDD" id="cd09857">
    <property type="entry name" value="PIN_EXO1"/>
    <property type="match status" value="1"/>
</dbReference>
<keyword evidence="8 11" id="KW-0460">Magnesium</keyword>
<keyword evidence="11" id="KW-0228">DNA excision</keyword>
<comment type="similarity">
    <text evidence="11">Belongs to the XPG/RAD2 endonuclease family. EXO1 subfamily.</text>
</comment>
<evidence type="ECO:0000256" key="11">
    <source>
        <dbReference type="RuleBase" id="RU910737"/>
    </source>
</evidence>
<dbReference type="Gene3D" id="1.10.150.20">
    <property type="entry name" value="5' to 3' exonuclease, C-terminal subdomain"/>
    <property type="match status" value="1"/>
</dbReference>
<feature type="region of interest" description="Disordered" evidence="12">
    <location>
        <begin position="345"/>
        <end position="381"/>
    </location>
</feature>
<proteinExistence type="inferred from homology"/>
<evidence type="ECO:0000256" key="8">
    <source>
        <dbReference type="ARBA" id="ARBA00022842"/>
    </source>
</evidence>
<evidence type="ECO:0000259" key="14">
    <source>
        <dbReference type="SMART" id="SM00485"/>
    </source>
</evidence>
<dbReference type="InterPro" id="IPR044752">
    <property type="entry name" value="PIN-like_EXO1"/>
</dbReference>
<evidence type="ECO:0000256" key="3">
    <source>
        <dbReference type="ARBA" id="ARBA00022722"/>
    </source>
</evidence>
<evidence type="ECO:0000256" key="5">
    <source>
        <dbReference type="ARBA" id="ARBA00022759"/>
    </source>
</evidence>
<comment type="subcellular location">
    <subcellularLocation>
        <location evidence="1 11">Nucleus</location>
    </subcellularLocation>
</comment>
<evidence type="ECO:0000313" key="15">
    <source>
        <dbReference type="EMBL" id="BES90079.1"/>
    </source>
</evidence>
<keyword evidence="16" id="KW-1185">Reference proteome</keyword>